<keyword evidence="3" id="KW-1185">Reference proteome</keyword>
<dbReference type="GeneTree" id="ENSGT00940000160191"/>
<dbReference type="VEuPathDB" id="HostDB:ENSG00000008382"/>
<reference evidence="2" key="8">
    <citation type="submission" date="2025-09" db="UniProtKB">
        <authorList>
            <consortium name="Ensembl"/>
        </authorList>
    </citation>
    <scope>IDENTIFICATION</scope>
</reference>
<dbReference type="Proteomes" id="UP000005640">
    <property type="component" value="Chromosome 19"/>
</dbReference>
<reference evidence="6" key="6">
    <citation type="journal article" date="2014" name="J. Proteomics">
        <title>An enzyme assisted RP-RPLC approach for in-depth analysis of human liver phosphoproteome.</title>
        <authorList>
            <person name="Bian Y."/>
            <person name="Song C."/>
            <person name="Cheng K."/>
            <person name="Dong M."/>
            <person name="Wang F."/>
            <person name="Huang J."/>
            <person name="Sun D."/>
            <person name="Wang L."/>
            <person name="Ye M."/>
            <person name="Zou H."/>
        </authorList>
    </citation>
    <scope>IDENTIFICATION BY MASS SPECTROMETRY [LARGE SCALE ANALYSIS]</scope>
</reference>
<dbReference type="Bgee" id="ENSG00000008382">
    <property type="expression patterns" value="Expressed in mucosa of transverse colon and 127 other cell types or tissues"/>
</dbReference>
<reference evidence="2" key="7">
    <citation type="submission" date="2025-08" db="UniProtKB">
        <authorList>
            <consortium name="Ensembl"/>
        </authorList>
    </citation>
    <scope>IDENTIFICATION</scope>
</reference>
<dbReference type="GO" id="GO:0046872">
    <property type="term" value="F:metal ion binding"/>
    <property type="evidence" value="ECO:0007669"/>
    <property type="project" value="UniProtKB-KW"/>
</dbReference>
<dbReference type="ExpressionAtlas" id="M0R189">
    <property type="expression patterns" value="baseline and differential"/>
</dbReference>
<evidence type="ECO:0000313" key="3">
    <source>
        <dbReference type="Proteomes" id="UP000005640"/>
    </source>
</evidence>
<dbReference type="Ensembl" id="ENST00000596722.6">
    <property type="protein sequence ID" value="ENSP00000471715.2"/>
    <property type="gene ID" value="ENSG00000008382.17"/>
</dbReference>
<sequence>MAGTAGPAGRRRGARGCRGAGLQSRGASGLPAASRCPQLRSRCPRRAVRARRRRRRTRTKRRPRTLSGRMRERAVDAVAAAAVASAEEAAAAGPGRGAAAGPGARSPGARSHCGCSSKTRCWSLAPGCCPSTTWGRSSWATCSQTEGSCGRRPGRPSTHPAPGPPTARSW</sequence>
<feature type="region of interest" description="Disordered" evidence="1">
    <location>
        <begin position="1"/>
        <end position="72"/>
    </location>
</feature>
<dbReference type="SMR" id="M0R189"/>
<evidence type="ECO:0000256" key="1">
    <source>
        <dbReference type="SAM" id="MobiDB-lite"/>
    </source>
</evidence>
<protein>
    <submittedName>
        <fullName evidence="2">MPN domain containing</fullName>
    </submittedName>
</protein>
<dbReference type="GO" id="GO:0140492">
    <property type="term" value="F:metal-dependent deubiquitinase activity"/>
    <property type="evidence" value="ECO:0007669"/>
    <property type="project" value="UniProtKB-ARBA"/>
</dbReference>
<dbReference type="Antibodypedia" id="23593">
    <property type="antibodies" value="142 antibodies from 20 providers"/>
</dbReference>
<dbReference type="MassIVE" id="M0R189"/>
<evidence type="ECO:0007829" key="5">
    <source>
        <dbReference type="PubMed" id="21406692"/>
    </source>
</evidence>
<dbReference type="AlphaFoldDB" id="M0R189"/>
<evidence type="ECO:0007829" key="6">
    <source>
        <dbReference type="PubMed" id="24275569"/>
    </source>
</evidence>
<reference evidence="2 3" key="3">
    <citation type="journal article" date="2004" name="Nature">
        <title>Finishing the euchromatic sequence of the human genome.</title>
        <authorList>
            <consortium name="International Human Genome Sequencing Consortium"/>
        </authorList>
    </citation>
    <scope>NUCLEOTIDE SEQUENCE [LARGE SCALE GENOMIC DNA]</scope>
</reference>
<dbReference type="GO" id="GO:0006508">
    <property type="term" value="P:proteolysis"/>
    <property type="evidence" value="ECO:0007669"/>
    <property type="project" value="UniProtKB-KW"/>
</dbReference>
<proteinExistence type="evidence at protein level"/>
<accession>M0R189</accession>
<reference evidence="5" key="5">
    <citation type="journal article" date="2011" name="Sci. Signal.">
        <title>System-wide temporal characterization of the proteome and phosphoproteome of human embryonic stem cell differentiation.</title>
        <authorList>
            <person name="Rigbolt K.T."/>
            <person name="Prokhorova T.A."/>
            <person name="Akimov V."/>
            <person name="Henningsen J."/>
            <person name="Johansen P.T."/>
            <person name="Kratchmarova I."/>
            <person name="Kassem M."/>
            <person name="Mann M."/>
            <person name="Olsen J.V."/>
            <person name="Blagoev B."/>
        </authorList>
    </citation>
    <scope>IDENTIFICATION BY MASS SPECTROMETRY [LARGE SCALE ANALYSIS]</scope>
</reference>
<dbReference type="Ensembl" id="ENST00000596722.6">
    <property type="protein sequence ID" value="ENSP00000471715.2"/>
    <property type="gene ID" value="ENSG00000008382.16"/>
</dbReference>
<feature type="compositionally biased region" description="Low complexity" evidence="1">
    <location>
        <begin position="101"/>
        <end position="111"/>
    </location>
</feature>
<reference evidence="2 3" key="2">
    <citation type="journal article" date="2004" name="Nature">
        <title>The DNA sequence and biology of human chromosome 19.</title>
        <authorList>
            <person name="Grimwood J."/>
            <person name="Gordon L.A."/>
            <person name="Olsen A."/>
            <person name="Terry A."/>
            <person name="Schmutz J."/>
            <person name="Lamerdin J."/>
            <person name="Hellsten U."/>
            <person name="Goodstein D."/>
            <person name="Couronne O."/>
            <person name="Tran-Gyamfi M."/>
            <person name="Aerts A."/>
            <person name="Altherr M."/>
            <person name="Ashworth L."/>
            <person name="Bajorek E."/>
            <person name="Black S."/>
            <person name="Branscomb E."/>
            <person name="Caenepeel S."/>
            <person name="Carrano A."/>
            <person name="Caoile C."/>
            <person name="Chan Y.M."/>
            <person name="Christensen M."/>
            <person name="Cleland C.A."/>
            <person name="Copeland A."/>
            <person name="Dalin E."/>
            <person name="Dehal P."/>
            <person name="Denys M."/>
            <person name="Detter J.C."/>
            <person name="Escobar J."/>
            <person name="Flowers D."/>
            <person name="Fotopulos D."/>
            <person name="Garcia C."/>
            <person name="Georgescu A.M."/>
            <person name="Glavina T."/>
            <person name="Gomez M."/>
            <person name="Gonzales E."/>
            <person name="Groza M."/>
            <person name="Hammon N."/>
            <person name="Hawkins T."/>
            <person name="Haydu L."/>
            <person name="Ho I."/>
            <person name="Huang W."/>
            <person name="Israni S."/>
            <person name="Jett J."/>
            <person name="Kadner K."/>
            <person name="Kimball H."/>
            <person name="Kobayashi A."/>
            <person name="Larionov V."/>
            <person name="Leem S.H."/>
            <person name="Lopez F."/>
            <person name="Lou Y."/>
            <person name="Lowry S."/>
            <person name="Malfatti S."/>
            <person name="Martinez D."/>
            <person name="McCready P."/>
            <person name="Medina C."/>
            <person name="Morgan J."/>
            <person name="Nelson K."/>
            <person name="Nolan M."/>
            <person name="Ovcharenko I."/>
            <person name="Pitluck S."/>
            <person name="Pollard M."/>
            <person name="Popkie A.P."/>
            <person name="Predki P."/>
            <person name="Quan G."/>
            <person name="Ramirez L."/>
            <person name="Rash S."/>
            <person name="Retterer J."/>
            <person name="Rodriguez A."/>
            <person name="Rogers S."/>
            <person name="Salamov A."/>
            <person name="Salazar A."/>
            <person name="She X."/>
            <person name="Smith D."/>
            <person name="Slezak T."/>
            <person name="Solovyev V."/>
            <person name="Thayer N."/>
            <person name="Tice H."/>
            <person name="Tsai M."/>
            <person name="Ustaszewska A."/>
            <person name="Vo N."/>
            <person name="Wagner M."/>
            <person name="Wheeler J."/>
            <person name="Wu K."/>
            <person name="Xie G."/>
            <person name="Yang J."/>
            <person name="Dubchak I."/>
            <person name="Furey T.S."/>
            <person name="DeJong P."/>
            <person name="Dickson M."/>
            <person name="Gordon D."/>
            <person name="Eichler E.E."/>
            <person name="Pennacchio L.A."/>
            <person name="Richardson P."/>
            <person name="Stubbs L."/>
            <person name="Rokhsar D.S."/>
            <person name="Myers R.M."/>
            <person name="Rubin E.M."/>
            <person name="Lucas S.M."/>
        </authorList>
    </citation>
    <scope>NUCLEOTIDE SEQUENCE [LARGE SCALE GENOMIC DNA]</scope>
</reference>
<feature type="region of interest" description="Disordered" evidence="1">
    <location>
        <begin position="136"/>
        <end position="170"/>
    </location>
</feature>
<reference evidence="2 3" key="1">
    <citation type="journal article" date="2001" name="Nature">
        <title>Initial sequencing and analysis of the human genome.</title>
        <authorList>
            <consortium name="International Human Genome Sequencing Consortium"/>
            <person name="Lander E.S."/>
            <person name="Linton L.M."/>
            <person name="Birren B."/>
            <person name="Nusbaum C."/>
            <person name="Zody M.C."/>
            <person name="Baldwin J."/>
            <person name="Devon K."/>
            <person name="Dewar K."/>
            <person name="Doyle M."/>
            <person name="FitzHugh W."/>
            <person name="Funke R."/>
            <person name="Gage D."/>
            <person name="Harris K."/>
            <person name="Heaford A."/>
            <person name="Howland J."/>
            <person name="Kann L."/>
            <person name="Lehoczky J."/>
            <person name="LeVine R."/>
            <person name="McEwan P."/>
            <person name="McKernan K."/>
            <person name="Meldrim J."/>
            <person name="Mesirov J.P."/>
            <person name="Miranda C."/>
            <person name="Morris W."/>
            <person name="Naylor J."/>
            <person name="Raymond C."/>
            <person name="Rosetti M."/>
            <person name="Santos R."/>
            <person name="Sheridan A."/>
            <person name="Sougnez C."/>
            <person name="Stange-Thomann N."/>
            <person name="Stojanovic N."/>
            <person name="Subramanian A."/>
            <person name="Wyman D."/>
            <person name="Rogers J."/>
            <person name="Sulston J."/>
            <person name="Ainscough R."/>
            <person name="Beck S."/>
            <person name="Bentley D."/>
            <person name="Burton J."/>
            <person name="Clee C."/>
            <person name="Carter N."/>
            <person name="Coulson A."/>
            <person name="Deadman R."/>
            <person name="Deloukas P."/>
            <person name="Dunham A."/>
            <person name="Dunham I."/>
            <person name="Durbin R."/>
            <person name="French L."/>
            <person name="Grafham D."/>
            <person name="Gregory S."/>
            <person name="Hubbard T."/>
            <person name="Humphray S."/>
            <person name="Hunt A."/>
            <person name="Jones M."/>
            <person name="Lloyd C."/>
            <person name="McMurray A."/>
            <person name="Matthews L."/>
            <person name="Mercer S."/>
            <person name="Milne S."/>
            <person name="Mullikin J.C."/>
            <person name="Mungall A."/>
            <person name="Plumb R."/>
            <person name="Ross M."/>
            <person name="Shownkeen R."/>
            <person name="Sims S."/>
            <person name="Waterston R.H."/>
            <person name="Wilson R.K."/>
            <person name="Hillier L.W."/>
            <person name="McPherson J.D."/>
            <person name="Marra M.A."/>
            <person name="Mardis E.R."/>
            <person name="Fulton L.A."/>
            <person name="Chinwalla A.T."/>
            <person name="Pepin K.H."/>
            <person name="Gish W.R."/>
            <person name="Chissoe S.L."/>
            <person name="Wendl M.C."/>
            <person name="Delehaunty K.D."/>
            <person name="Miner T.L."/>
            <person name="Delehaunty A."/>
            <person name="Kramer J.B."/>
            <person name="Cook L.L."/>
            <person name="Fulton R.S."/>
            <person name="Johnson D.L."/>
            <person name="Minx P.J."/>
            <person name="Clifton S.W."/>
            <person name="Hawkins T."/>
            <person name="Branscomb E."/>
            <person name="Predki P."/>
            <person name="Richardson P."/>
            <person name="Wenning S."/>
            <person name="Slezak T."/>
            <person name="Doggett N."/>
            <person name="Cheng J.F."/>
            <person name="Olsen A."/>
            <person name="Lucas S."/>
            <person name="Elkin C."/>
            <person name="Uberbacher E."/>
            <person name="Frazier M."/>
            <person name="Gibbs R.A."/>
            <person name="Muzny D.M."/>
            <person name="Scherer S.E."/>
            <person name="Bouck J.B."/>
            <person name="Sodergren E.J."/>
            <person name="Worley K.C."/>
            <person name="Rives C.M."/>
            <person name="Gorrell J.H."/>
            <person name="Metzker M.L."/>
            <person name="Naylor S.L."/>
            <person name="Kucherlapati R.S."/>
            <person name="Nelson D.L."/>
            <person name="Weinstock G.M."/>
            <person name="Sakaki Y."/>
            <person name="Fujiyama A."/>
            <person name="Hattori M."/>
            <person name="Yada T."/>
            <person name="Toyoda A."/>
            <person name="Itoh T."/>
            <person name="Kawagoe C."/>
            <person name="Watanabe H."/>
            <person name="Totoki Y."/>
            <person name="Taylor T."/>
            <person name="Weissenbach J."/>
            <person name="Heilig R."/>
            <person name="Saurin W."/>
            <person name="Artiguenave F."/>
            <person name="Brottier P."/>
            <person name="Bruls T."/>
            <person name="Pelletier E."/>
            <person name="Robert C."/>
            <person name="Wincker P."/>
            <person name="Smith D.R."/>
            <person name="Doucette-Stamm L."/>
            <person name="Rubenfield M."/>
            <person name="Weinstock K."/>
            <person name="Lee H.M."/>
            <person name="Dubois J."/>
            <person name="Rosenthal A."/>
            <person name="Platzer M."/>
            <person name="Nyakatura G."/>
            <person name="Taudien S."/>
            <person name="Rump A."/>
            <person name="Yang H."/>
            <person name="Yu J."/>
            <person name="Wang J."/>
            <person name="Huang G."/>
            <person name="Gu J."/>
            <person name="Hood L."/>
            <person name="Rowen L."/>
            <person name="Madan A."/>
            <person name="Qin S."/>
            <person name="Davis R.W."/>
            <person name="Federspiel N.A."/>
            <person name="Abola A.P."/>
            <person name="Proctor M.J."/>
            <person name="Myers R.M."/>
            <person name="Schmutz J."/>
            <person name="Dickson M."/>
            <person name="Grimwood J."/>
            <person name="Cox D.R."/>
            <person name="Olson M.V."/>
            <person name="Kaul R."/>
            <person name="Raymond C."/>
            <person name="Shimizu N."/>
            <person name="Kawasaki K."/>
            <person name="Minoshima S."/>
            <person name="Evans G.A."/>
            <person name="Athanasiou M."/>
            <person name="Schultz R."/>
            <person name="Roe B.A."/>
            <person name="Chen F."/>
            <person name="Pan H."/>
            <person name="Ramser J."/>
            <person name="Lehrach H."/>
            <person name="Reinhardt R."/>
            <person name="McCombie W.R."/>
            <person name="de la Bastide M."/>
            <person name="Dedhia N."/>
            <person name="Blocker H."/>
            <person name="Hornischer K."/>
            <person name="Nordsiek G."/>
            <person name="Agarwala R."/>
            <person name="Aravind L."/>
            <person name="Bailey J.A."/>
            <person name="Bateman A."/>
            <person name="Batzoglou S."/>
            <person name="Birney E."/>
            <person name="Bork P."/>
            <person name="Brown D.G."/>
            <person name="Burge C.B."/>
            <person name="Cerutti L."/>
            <person name="Chen H.C."/>
            <person name="Church D."/>
            <person name="Clamp M."/>
            <person name="Copley R.R."/>
            <person name="Doerks T."/>
            <person name="Eddy S.R."/>
            <person name="Eichler E.E."/>
            <person name="Furey T.S."/>
            <person name="Galagan J."/>
            <person name="Gilbert J.G."/>
            <person name="Harmon C."/>
            <person name="Hayashizaki Y."/>
            <person name="Haussler D."/>
            <person name="Hermjakob H."/>
            <person name="Hokamp K."/>
            <person name="Jang W."/>
            <person name="Johnson L.S."/>
            <person name="Jones T.A."/>
            <person name="Kasif S."/>
            <person name="Kaspryzk A."/>
            <person name="Kennedy S."/>
            <person name="Kent W.J."/>
            <person name="Kitts P."/>
            <person name="Koonin E.V."/>
            <person name="Korf I."/>
            <person name="Kulp D."/>
            <person name="Lancet D."/>
            <person name="Lowe T.M."/>
            <person name="McLysaght A."/>
            <person name="Mikkelsen T."/>
            <person name="Moran J.V."/>
            <person name="Mulder N."/>
            <person name="Pollara V.J."/>
            <person name="Ponting C.P."/>
            <person name="Schuler G."/>
            <person name="Schultz J."/>
            <person name="Slater G."/>
            <person name="Smit A.F."/>
            <person name="Stupka E."/>
            <person name="Szustakowski J."/>
            <person name="Thierry-Mieg D."/>
            <person name="Thierry-Mieg J."/>
            <person name="Wagner L."/>
            <person name="Wallis J."/>
            <person name="Wheeler R."/>
            <person name="Williams A."/>
            <person name="Wolf Y.I."/>
            <person name="Wolfe K.H."/>
            <person name="Yang S.P."/>
            <person name="Yeh R.F."/>
            <person name="Collins F."/>
            <person name="Guyer M.S."/>
            <person name="Peterson J."/>
            <person name="Felsenfeld A."/>
            <person name="Wetterstrand K.A."/>
            <person name="Patrinos A."/>
            <person name="Morgan M.J."/>
            <person name="de Jong P."/>
            <person name="Catanese J.J."/>
            <person name="Osoegawa K."/>
            <person name="Shizuya H."/>
            <person name="Choi S."/>
            <person name="Chen Y.J."/>
        </authorList>
    </citation>
    <scope>NUCLEOTIDE SEQUENCE [LARGE SCALE GENOMIC DNA]</scope>
</reference>
<feature type="compositionally biased region" description="Pro residues" evidence="1">
    <location>
        <begin position="159"/>
        <end position="170"/>
    </location>
</feature>
<name>M0R189_HUMAN</name>
<feature type="region of interest" description="Disordered" evidence="1">
    <location>
        <begin position="84"/>
        <end position="118"/>
    </location>
</feature>
<dbReference type="HGNC" id="HGNC:25934">
    <property type="gene designation" value="MPND"/>
</dbReference>
<feature type="compositionally biased region" description="Low complexity" evidence="1">
    <location>
        <begin position="84"/>
        <end position="93"/>
    </location>
</feature>
<evidence type="ECO:0000313" key="2">
    <source>
        <dbReference type="Ensembl" id="ENSP00000471715.2"/>
    </source>
</evidence>
<dbReference type="OrthoDB" id="167806at2759"/>
<feature type="compositionally biased region" description="Basic residues" evidence="1">
    <location>
        <begin position="42"/>
        <end position="64"/>
    </location>
</feature>
<evidence type="ECO:0007829" key="4">
    <source>
        <dbReference type="PubMed" id="17081983"/>
    </source>
</evidence>
<gene>
    <name evidence="2" type="primary">MPND</name>
</gene>
<dbReference type="UCSC" id="uc060rwf.1">
    <property type="organism name" value="human"/>
</dbReference>
<feature type="compositionally biased region" description="Polar residues" evidence="1">
    <location>
        <begin position="136"/>
        <end position="147"/>
    </location>
</feature>
<dbReference type="OpenTargets" id="ENSG00000008382"/>
<dbReference type="PhylomeDB" id="M0R189"/>
<dbReference type="EMBL" id="AC007292">
    <property type="status" value="NOT_ANNOTATED_CDS"/>
    <property type="molecule type" value="Genomic_DNA"/>
</dbReference>
<organism evidence="2 3">
    <name type="scientific">Homo sapiens</name>
    <name type="common">Human</name>
    <dbReference type="NCBI Taxonomy" id="9606"/>
    <lineage>
        <taxon>Eukaryota</taxon>
        <taxon>Metazoa</taxon>
        <taxon>Chordata</taxon>
        <taxon>Craniata</taxon>
        <taxon>Vertebrata</taxon>
        <taxon>Euteleostomi</taxon>
        <taxon>Mammalia</taxon>
        <taxon>Eutheria</taxon>
        <taxon>Euarchontoglires</taxon>
        <taxon>Primates</taxon>
        <taxon>Haplorrhini</taxon>
        <taxon>Catarrhini</taxon>
        <taxon>Hominidae</taxon>
        <taxon>Homo</taxon>
    </lineage>
</organism>
<reference evidence="4" key="4">
    <citation type="journal article" date="2006" name="Cell">
        <title>Global, in vivo, and site-specific phosphorylation dynamics in signaling networks.</title>
        <authorList>
            <person name="Olsen J.V."/>
            <person name="Blagoev B."/>
            <person name="Gnad F."/>
            <person name="Macek B."/>
            <person name="Kumar C."/>
            <person name="Mortensen P."/>
            <person name="Mann M."/>
        </authorList>
    </citation>
    <scope>IDENTIFICATION BY MASS SPECTROMETRY [LARGE SCALE ANALYSIS]</scope>
</reference>
<dbReference type="ChiTaRS" id="MPND">
    <property type="organism name" value="human"/>
</dbReference>